<dbReference type="AlphaFoldDB" id="A0A4C1SWN7"/>
<protein>
    <submittedName>
        <fullName evidence="1">Uncharacterized protein</fullName>
    </submittedName>
</protein>
<reference evidence="1 2" key="1">
    <citation type="journal article" date="2019" name="Commun. Biol.">
        <title>The bagworm genome reveals a unique fibroin gene that provides high tensile strength.</title>
        <authorList>
            <person name="Kono N."/>
            <person name="Nakamura H."/>
            <person name="Ohtoshi R."/>
            <person name="Tomita M."/>
            <person name="Numata K."/>
            <person name="Arakawa K."/>
        </authorList>
    </citation>
    <scope>NUCLEOTIDE SEQUENCE [LARGE SCALE GENOMIC DNA]</scope>
</reference>
<evidence type="ECO:0000313" key="1">
    <source>
        <dbReference type="EMBL" id="GBP06344.1"/>
    </source>
</evidence>
<evidence type="ECO:0000313" key="2">
    <source>
        <dbReference type="Proteomes" id="UP000299102"/>
    </source>
</evidence>
<keyword evidence="2" id="KW-1185">Reference proteome</keyword>
<proteinExistence type="predicted"/>
<organism evidence="1 2">
    <name type="scientific">Eumeta variegata</name>
    <name type="common">Bagworm moth</name>
    <name type="synonym">Eumeta japonica</name>
    <dbReference type="NCBI Taxonomy" id="151549"/>
    <lineage>
        <taxon>Eukaryota</taxon>
        <taxon>Metazoa</taxon>
        <taxon>Ecdysozoa</taxon>
        <taxon>Arthropoda</taxon>
        <taxon>Hexapoda</taxon>
        <taxon>Insecta</taxon>
        <taxon>Pterygota</taxon>
        <taxon>Neoptera</taxon>
        <taxon>Endopterygota</taxon>
        <taxon>Lepidoptera</taxon>
        <taxon>Glossata</taxon>
        <taxon>Ditrysia</taxon>
        <taxon>Tineoidea</taxon>
        <taxon>Psychidae</taxon>
        <taxon>Oiketicinae</taxon>
        <taxon>Eumeta</taxon>
    </lineage>
</organism>
<name>A0A4C1SWN7_EUMVA</name>
<dbReference type="OrthoDB" id="8058238at2759"/>
<dbReference type="EMBL" id="BGZK01004021">
    <property type="protein sequence ID" value="GBP06344.1"/>
    <property type="molecule type" value="Genomic_DNA"/>
</dbReference>
<comment type="caution">
    <text evidence="1">The sequence shown here is derived from an EMBL/GenBank/DDBJ whole genome shotgun (WGS) entry which is preliminary data.</text>
</comment>
<gene>
    <name evidence="1" type="ORF">EVAR_73979_1</name>
</gene>
<sequence>MDKIKTFTADDYTKLDHDETTLINDFIQSTQLQEQQMQNSEQQQQMLPQLQQQQQVNQQVLQQLGFNLYDDNLDLSYATINDTAQNITENTNLYTLYGTTTPSLIDCNNNDDNSFTNKILSLPNDSNLYIDDDFILNYLNTPTESNQQIPPDTNNLYSLTSSDTINQNNNMVLSPYSSSSLTHSPSSLLTAANASSIDSSPSDINYLELQGTSVLSSSDATRSIIGISNDSISNSFTDYSSKESGICFKFEYTFENQKLVQVQPPPPAPIPIILPNATNNVVPLTETISTKNSSYDTVDCARVVELPSPLMPTSLRNNSFPNVVNT</sequence>
<accession>A0A4C1SWN7</accession>
<dbReference type="Proteomes" id="UP000299102">
    <property type="component" value="Unassembled WGS sequence"/>
</dbReference>